<proteinExistence type="predicted"/>
<feature type="non-terminal residue" evidence="2">
    <location>
        <position position="1"/>
    </location>
</feature>
<dbReference type="AlphaFoldDB" id="A0A5A7PC95"/>
<accession>A0A5A7PC95</accession>
<sequence>VPFTRGCSNYSLSVNVDKLVIKYVKGLNTVFIKINILHKTICRKAQILIESPIKLGIAALTIFKIVSSLFDAFPAATEVLNKPTCYVPTTTKGIQTNHTAHNRPSPSMVHQTTKHRSLHSKLHSQNTLPPREIFSQIAHRPQKIRS</sequence>
<dbReference type="Proteomes" id="UP000325081">
    <property type="component" value="Unassembled WGS sequence"/>
</dbReference>
<reference evidence="3" key="1">
    <citation type="journal article" date="2019" name="Curr. Biol.">
        <title>Genome Sequence of Striga asiatica Provides Insight into the Evolution of Plant Parasitism.</title>
        <authorList>
            <person name="Yoshida S."/>
            <person name="Kim S."/>
            <person name="Wafula E.K."/>
            <person name="Tanskanen J."/>
            <person name="Kim Y.M."/>
            <person name="Honaas L."/>
            <person name="Yang Z."/>
            <person name="Spallek T."/>
            <person name="Conn C.E."/>
            <person name="Ichihashi Y."/>
            <person name="Cheong K."/>
            <person name="Cui S."/>
            <person name="Der J.P."/>
            <person name="Gundlach H."/>
            <person name="Jiao Y."/>
            <person name="Hori C."/>
            <person name="Ishida J.K."/>
            <person name="Kasahara H."/>
            <person name="Kiba T."/>
            <person name="Kim M.S."/>
            <person name="Koo N."/>
            <person name="Laohavisit A."/>
            <person name="Lee Y.H."/>
            <person name="Lumba S."/>
            <person name="McCourt P."/>
            <person name="Mortimer J.C."/>
            <person name="Mutuku J.M."/>
            <person name="Nomura T."/>
            <person name="Sasaki-Sekimoto Y."/>
            <person name="Seto Y."/>
            <person name="Wang Y."/>
            <person name="Wakatake T."/>
            <person name="Sakakibara H."/>
            <person name="Demura T."/>
            <person name="Yamaguchi S."/>
            <person name="Yoneyama K."/>
            <person name="Manabe R.I."/>
            <person name="Nelson D.C."/>
            <person name="Schulman A.H."/>
            <person name="Timko M.P."/>
            <person name="dePamphilis C.W."/>
            <person name="Choi D."/>
            <person name="Shirasu K."/>
        </authorList>
    </citation>
    <scope>NUCLEOTIDE SEQUENCE [LARGE SCALE GENOMIC DNA]</scope>
    <source>
        <strain evidence="3">cv. UVA1</strain>
    </source>
</reference>
<dbReference type="OrthoDB" id="1886670at2759"/>
<keyword evidence="3" id="KW-1185">Reference proteome</keyword>
<comment type="caution">
    <text evidence="2">The sequence shown here is derived from an EMBL/GenBank/DDBJ whole genome shotgun (WGS) entry which is preliminary data.</text>
</comment>
<evidence type="ECO:0000313" key="2">
    <source>
        <dbReference type="EMBL" id="GER30332.1"/>
    </source>
</evidence>
<dbReference type="EMBL" id="BKCP01004339">
    <property type="protein sequence ID" value="GER30332.1"/>
    <property type="molecule type" value="Genomic_DNA"/>
</dbReference>
<name>A0A5A7PC95_STRAF</name>
<gene>
    <name evidence="2" type="ORF">STAS_06272</name>
</gene>
<organism evidence="2 3">
    <name type="scientific">Striga asiatica</name>
    <name type="common">Asiatic witchweed</name>
    <name type="synonym">Buchnera asiatica</name>
    <dbReference type="NCBI Taxonomy" id="4170"/>
    <lineage>
        <taxon>Eukaryota</taxon>
        <taxon>Viridiplantae</taxon>
        <taxon>Streptophyta</taxon>
        <taxon>Embryophyta</taxon>
        <taxon>Tracheophyta</taxon>
        <taxon>Spermatophyta</taxon>
        <taxon>Magnoliopsida</taxon>
        <taxon>eudicotyledons</taxon>
        <taxon>Gunneridae</taxon>
        <taxon>Pentapetalae</taxon>
        <taxon>asterids</taxon>
        <taxon>lamiids</taxon>
        <taxon>Lamiales</taxon>
        <taxon>Orobanchaceae</taxon>
        <taxon>Buchnereae</taxon>
        <taxon>Striga</taxon>
    </lineage>
</organism>
<dbReference type="PANTHER" id="PTHR33698">
    <property type="entry name" value="NUCLEAR TRANSPORT FACTOR 2 (NTF2)-LIKE PROTEIN"/>
    <property type="match status" value="1"/>
</dbReference>
<feature type="region of interest" description="Disordered" evidence="1">
    <location>
        <begin position="95"/>
        <end position="131"/>
    </location>
</feature>
<protein>
    <submittedName>
        <fullName evidence="2">Uncharacterized protein</fullName>
    </submittedName>
</protein>
<evidence type="ECO:0000256" key="1">
    <source>
        <dbReference type="SAM" id="MobiDB-lite"/>
    </source>
</evidence>
<feature type="compositionally biased region" description="Basic residues" evidence="1">
    <location>
        <begin position="112"/>
        <end position="122"/>
    </location>
</feature>
<evidence type="ECO:0000313" key="3">
    <source>
        <dbReference type="Proteomes" id="UP000325081"/>
    </source>
</evidence>
<dbReference type="PANTHER" id="PTHR33698:SF1">
    <property type="entry name" value="NUCLEAR TRANSPORT FACTOR 2 (NTF2) FAMILY PROTEIN"/>
    <property type="match status" value="1"/>
</dbReference>
<feature type="compositionally biased region" description="Polar residues" evidence="1">
    <location>
        <begin position="95"/>
        <end position="111"/>
    </location>
</feature>